<dbReference type="PANTHER" id="PTHR47107">
    <property type="entry name" value="SVF1-LIKE PROTEIN YDR222W-RELATED"/>
    <property type="match status" value="1"/>
</dbReference>
<name>A0A9P6G214_9FUNG</name>
<evidence type="ECO:0000256" key="2">
    <source>
        <dbReference type="ARBA" id="ARBA00009069"/>
    </source>
</evidence>
<reference evidence="7" key="1">
    <citation type="journal article" date="2020" name="Fungal Divers.">
        <title>Resolving the Mortierellaceae phylogeny through synthesis of multi-gene phylogenetics and phylogenomics.</title>
        <authorList>
            <person name="Vandepol N."/>
            <person name="Liber J."/>
            <person name="Desiro A."/>
            <person name="Na H."/>
            <person name="Kennedy M."/>
            <person name="Barry K."/>
            <person name="Grigoriev I.V."/>
            <person name="Miller A.N."/>
            <person name="O'Donnell K."/>
            <person name="Stajich J.E."/>
            <person name="Bonito G."/>
        </authorList>
    </citation>
    <scope>NUCLEOTIDE SEQUENCE</scope>
    <source>
        <strain evidence="7">KOD1015</strain>
    </source>
</reference>
<comment type="subcellular location">
    <subcellularLocation>
        <location evidence="1">Cytoplasm</location>
    </subcellularLocation>
</comment>
<feature type="domain" description="Svf1-like N-terminal" evidence="5">
    <location>
        <begin position="65"/>
        <end position="216"/>
    </location>
</feature>
<dbReference type="Proteomes" id="UP000780801">
    <property type="component" value="Unassembled WGS sequence"/>
</dbReference>
<evidence type="ECO:0000259" key="5">
    <source>
        <dbReference type="Pfam" id="PF08622"/>
    </source>
</evidence>
<sequence length="386" mass="42100">MWSSLTSSVSSLAGYNGQSSSPKPGDVPGAGEGVKTAASLCKDEKYFTELTTKDLEWTIAPTSSTETQTFYYVSDEGYFGHIQLIHSNLGIWGVPASIQMTARFRGNGINKLFSVNLAKFELTPDKLSVTTDKITIKLSPDGKSYSISVSHAPELIISLTFEKVATGFMIGEGKTFFGDGYVSHKFWPSCKVSGMVLVDGKANELTGEGTLIHAVQGMRPHLVASKWNYVDFVGKDTVTDAKGKLCLMQYTTPEYYGAVTVTQGSLTLNGELIAVSVENRAEFVTTALDEETGYNPPTEVNYIWEGKTLGADAKPFKAVLNVKPRVLCQKVDLLSEMPWALRKAVSAFVAKPIIYQWLDEASATVKIGDKEQTLAGKIYHESTFVM</sequence>
<keyword evidence="8" id="KW-1185">Reference proteome</keyword>
<dbReference type="InterPro" id="IPR051385">
    <property type="entry name" value="Ceramide-binding_SVF1"/>
</dbReference>
<dbReference type="InterPro" id="IPR033394">
    <property type="entry name" value="Svf1-like_C"/>
</dbReference>
<comment type="similarity">
    <text evidence="2">Belongs to the SVF1 family.</text>
</comment>
<organism evidence="7 8">
    <name type="scientific">Lunasporangiospora selenospora</name>
    <dbReference type="NCBI Taxonomy" id="979761"/>
    <lineage>
        <taxon>Eukaryota</taxon>
        <taxon>Fungi</taxon>
        <taxon>Fungi incertae sedis</taxon>
        <taxon>Mucoromycota</taxon>
        <taxon>Mortierellomycotina</taxon>
        <taxon>Mortierellomycetes</taxon>
        <taxon>Mortierellales</taxon>
        <taxon>Mortierellaceae</taxon>
        <taxon>Lunasporangiospora</taxon>
    </lineage>
</organism>
<evidence type="ECO:0000256" key="3">
    <source>
        <dbReference type="ARBA" id="ARBA00022490"/>
    </source>
</evidence>
<feature type="domain" description="Svf1-like C-terminal" evidence="6">
    <location>
        <begin position="218"/>
        <end position="385"/>
    </location>
</feature>
<dbReference type="Pfam" id="PF08622">
    <property type="entry name" value="Svf1"/>
    <property type="match status" value="1"/>
</dbReference>
<protein>
    <submittedName>
        <fullName evidence="7">Cell survival pathways protein</fullName>
    </submittedName>
</protein>
<dbReference type="Pfam" id="PF17187">
    <property type="entry name" value="Svf1_C"/>
    <property type="match status" value="1"/>
</dbReference>
<feature type="region of interest" description="Disordered" evidence="4">
    <location>
        <begin position="13"/>
        <end position="33"/>
    </location>
</feature>
<gene>
    <name evidence="7" type="primary">SVF1</name>
    <name evidence="7" type="ORF">BGW38_010244</name>
</gene>
<dbReference type="GO" id="GO:0006979">
    <property type="term" value="P:response to oxidative stress"/>
    <property type="evidence" value="ECO:0007669"/>
    <property type="project" value="InterPro"/>
</dbReference>
<evidence type="ECO:0000313" key="7">
    <source>
        <dbReference type="EMBL" id="KAF9586042.1"/>
    </source>
</evidence>
<accession>A0A9P6G214</accession>
<evidence type="ECO:0000256" key="4">
    <source>
        <dbReference type="SAM" id="MobiDB-lite"/>
    </source>
</evidence>
<keyword evidence="3" id="KW-0963">Cytoplasm</keyword>
<dbReference type="PANTHER" id="PTHR47107:SF1">
    <property type="entry name" value="CERAMIDE-BINDING PROTEIN SVF1-RELATED"/>
    <property type="match status" value="1"/>
</dbReference>
<evidence type="ECO:0000256" key="1">
    <source>
        <dbReference type="ARBA" id="ARBA00004496"/>
    </source>
</evidence>
<dbReference type="SUPFAM" id="SSF159245">
    <property type="entry name" value="AttH-like"/>
    <property type="match status" value="1"/>
</dbReference>
<dbReference type="EMBL" id="JAABOA010000081">
    <property type="protein sequence ID" value="KAF9586042.1"/>
    <property type="molecule type" value="Genomic_DNA"/>
</dbReference>
<evidence type="ECO:0000259" key="6">
    <source>
        <dbReference type="Pfam" id="PF17187"/>
    </source>
</evidence>
<dbReference type="OrthoDB" id="2590239at2759"/>
<dbReference type="InterPro" id="IPR013931">
    <property type="entry name" value="Svf1-like_N"/>
</dbReference>
<evidence type="ECO:0000313" key="8">
    <source>
        <dbReference type="Proteomes" id="UP000780801"/>
    </source>
</evidence>
<proteinExistence type="inferred from homology"/>
<dbReference type="AlphaFoldDB" id="A0A9P6G214"/>
<dbReference type="GO" id="GO:0005737">
    <property type="term" value="C:cytoplasm"/>
    <property type="evidence" value="ECO:0007669"/>
    <property type="project" value="UniProtKB-SubCell"/>
</dbReference>
<comment type="caution">
    <text evidence="7">The sequence shown here is derived from an EMBL/GenBank/DDBJ whole genome shotgun (WGS) entry which is preliminary data.</text>
</comment>